<evidence type="ECO:0000256" key="3">
    <source>
        <dbReference type="ARBA" id="ARBA00023054"/>
    </source>
</evidence>
<comment type="subcellular location">
    <subcellularLocation>
        <location evidence="1">Midbody</location>
    </subcellularLocation>
</comment>
<dbReference type="GO" id="GO:0030496">
    <property type="term" value="C:midbody"/>
    <property type="evidence" value="ECO:0007669"/>
    <property type="project" value="UniProtKB-SubCell"/>
</dbReference>
<evidence type="ECO:0000313" key="6">
    <source>
        <dbReference type="EnsemblMetazoa" id="MDOA001488-PA"/>
    </source>
</evidence>
<dbReference type="PANTHER" id="PTHR21680">
    <property type="entry name" value="COILED-COIL DOMAIN-CONTAINING PROTEIN 124"/>
    <property type="match status" value="1"/>
</dbReference>
<dbReference type="PANTHER" id="PTHR21680:SF0">
    <property type="entry name" value="COILED-COIL DOMAIN-CONTAINING PROTEIN 124"/>
    <property type="match status" value="1"/>
</dbReference>
<dbReference type="InterPro" id="IPR036910">
    <property type="entry name" value="HMG_box_dom_sf"/>
</dbReference>
<evidence type="ECO:0000256" key="1">
    <source>
        <dbReference type="ARBA" id="ARBA00004214"/>
    </source>
</evidence>
<dbReference type="VEuPathDB" id="VectorBase:MDOMA2_020421"/>
<feature type="domain" description="Coiled-coil" evidence="5">
    <location>
        <begin position="130"/>
        <end position="211"/>
    </location>
</feature>
<dbReference type="InterPro" id="IPR054414">
    <property type="entry name" value="Ccdc124/Oxs1_C"/>
</dbReference>
<evidence type="ECO:0000313" key="7">
    <source>
        <dbReference type="Proteomes" id="UP001652621"/>
    </source>
</evidence>
<evidence type="ECO:0000259" key="5">
    <source>
        <dbReference type="Pfam" id="PF06244"/>
    </source>
</evidence>
<protein>
    <submittedName>
        <fullName evidence="8">Coiled-coil domain-containing protein 124</fullName>
    </submittedName>
</protein>
<evidence type="ECO:0000313" key="8">
    <source>
        <dbReference type="RefSeq" id="XP_005190972.1"/>
    </source>
</evidence>
<dbReference type="Pfam" id="PF06244">
    <property type="entry name" value="Ccdc124"/>
    <property type="match status" value="1"/>
</dbReference>
<dbReference type="GeneID" id="101899037"/>
<dbReference type="OrthoDB" id="76412at2759"/>
<accession>A0A1I8M5M0</accession>
<dbReference type="STRING" id="7370.A0A1I8M5M0"/>
<dbReference type="Proteomes" id="UP001652621">
    <property type="component" value="Unplaced"/>
</dbReference>
<comment type="similarity">
    <text evidence="2">Belongs to the CCDC124 family.</text>
</comment>
<reference evidence="6" key="1">
    <citation type="submission" date="2020-05" db="UniProtKB">
        <authorList>
            <consortium name="EnsemblMetazoa"/>
        </authorList>
    </citation>
    <scope>IDENTIFICATION</scope>
    <source>
        <strain evidence="6">Aabys</strain>
    </source>
</reference>
<dbReference type="SUPFAM" id="SSF47095">
    <property type="entry name" value="HMG-box"/>
    <property type="match status" value="1"/>
</dbReference>
<keyword evidence="3" id="KW-0175">Coiled coil</keyword>
<dbReference type="KEGG" id="mde:101899037"/>
<dbReference type="GO" id="GO:0005634">
    <property type="term" value="C:nucleus"/>
    <property type="evidence" value="ECO:0007669"/>
    <property type="project" value="TreeGrafter"/>
</dbReference>
<evidence type="ECO:0000256" key="2">
    <source>
        <dbReference type="ARBA" id="ARBA00008296"/>
    </source>
</evidence>
<dbReference type="GO" id="GO:0003713">
    <property type="term" value="F:transcription coactivator activity"/>
    <property type="evidence" value="ECO:0007669"/>
    <property type="project" value="TreeGrafter"/>
</dbReference>
<sequence length="213" mass="24390">MPKKMGINSKAVEARERKAAAKQATQSKLAKEAEDLLWKDDDKTLAKKQQKREEEERKRAEAARRKAEAKALLDQEMNSIKTQGKQPLAKISRQQVLEEMEKKQRALDAIAAANKPQPRVVVQTNYIEENLNRSMADVEVASTVDQALAVLSVKDEEEDKHPEKRMRAAYKAFEAANLPRIKAENPSMRLSQWKQILMKEWNKSPDNPFNQAR</sequence>
<dbReference type="AlphaFoldDB" id="A0A1I8M5M0"/>
<keyword evidence="7" id="KW-1185">Reference proteome</keyword>
<feature type="region of interest" description="Disordered" evidence="4">
    <location>
        <begin position="1"/>
        <end position="70"/>
    </location>
</feature>
<organism evidence="6">
    <name type="scientific">Musca domestica</name>
    <name type="common">House fly</name>
    <dbReference type="NCBI Taxonomy" id="7370"/>
    <lineage>
        <taxon>Eukaryota</taxon>
        <taxon>Metazoa</taxon>
        <taxon>Ecdysozoa</taxon>
        <taxon>Arthropoda</taxon>
        <taxon>Hexapoda</taxon>
        <taxon>Insecta</taxon>
        <taxon>Pterygota</taxon>
        <taxon>Neoptera</taxon>
        <taxon>Endopterygota</taxon>
        <taxon>Diptera</taxon>
        <taxon>Brachycera</taxon>
        <taxon>Muscomorpha</taxon>
        <taxon>Muscoidea</taxon>
        <taxon>Muscidae</taxon>
        <taxon>Musca</taxon>
    </lineage>
</organism>
<reference evidence="8" key="2">
    <citation type="submission" date="2025-04" db="UniProtKB">
        <authorList>
            <consortium name="RefSeq"/>
        </authorList>
    </citation>
    <scope>IDENTIFICATION</scope>
    <source>
        <strain evidence="8">Aabys</strain>
    </source>
</reference>
<evidence type="ECO:0000256" key="4">
    <source>
        <dbReference type="SAM" id="MobiDB-lite"/>
    </source>
</evidence>
<gene>
    <name evidence="6" type="primary">101899037</name>
    <name evidence="8" type="synonym">LOC101899037</name>
</gene>
<proteinExistence type="inferred from homology"/>
<dbReference type="eggNOG" id="KOG3223">
    <property type="taxonomic scope" value="Eukaryota"/>
</dbReference>
<dbReference type="VEuPathDB" id="VectorBase:MDOA001488"/>
<dbReference type="RefSeq" id="XP_005190972.1">
    <property type="nucleotide sequence ID" value="XM_005190915.3"/>
</dbReference>
<dbReference type="EnsemblMetazoa" id="MDOA001488-RA">
    <property type="protein sequence ID" value="MDOA001488-PA"/>
    <property type="gene ID" value="MDOA001488"/>
</dbReference>
<dbReference type="InterPro" id="IPR010422">
    <property type="entry name" value="Ccdc124/Oxs1"/>
</dbReference>
<dbReference type="GO" id="GO:0006366">
    <property type="term" value="P:transcription by RNA polymerase II"/>
    <property type="evidence" value="ECO:0007669"/>
    <property type="project" value="TreeGrafter"/>
</dbReference>
<feature type="compositionally biased region" description="Basic and acidic residues" evidence="4">
    <location>
        <begin position="29"/>
        <end position="70"/>
    </location>
</feature>
<name>A0A1I8M5M0_MUSDO</name>